<dbReference type="AlphaFoldDB" id="A0A3B0V3R1"/>
<keyword evidence="1" id="KW-0238">DNA-binding</keyword>
<proteinExistence type="predicted"/>
<dbReference type="Pfam" id="PF13310">
    <property type="entry name" value="Virulence_RhuM"/>
    <property type="match status" value="1"/>
</dbReference>
<dbReference type="PANTHER" id="PTHR35810">
    <property type="entry name" value="CYTOPLASMIC PROTEIN-RELATED"/>
    <property type="match status" value="1"/>
</dbReference>
<name>A0A3B0V3R1_9ZZZZ</name>
<sequence>MSNTNNPISEIIFYQTEDGQTKVEVRLEDETVWLTQQQLARLLQTSKQNIGQHLKNIFAEDELDEISVVKKFFTTAADGKKYQTNFYNLDAIISVGYRVKSHVATRFRQWATRHLREYIIKGFVLDDERLKQAGTGNYFDELLARIRDIRSSEKMFWRKALGAIRKIIRVKLYY</sequence>
<dbReference type="GO" id="GO:0003677">
    <property type="term" value="F:DNA binding"/>
    <property type="evidence" value="ECO:0007669"/>
    <property type="project" value="UniProtKB-KW"/>
</dbReference>
<evidence type="ECO:0000313" key="1">
    <source>
        <dbReference type="EMBL" id="VAW35013.1"/>
    </source>
</evidence>
<dbReference type="InterPro" id="IPR011204">
    <property type="entry name" value="Virulence_RhuM-like"/>
</dbReference>
<dbReference type="PANTHER" id="PTHR35810:SF1">
    <property type="entry name" value="CYTOPLASMIC PROTEIN"/>
    <property type="match status" value="1"/>
</dbReference>
<accession>A0A3B0V3R1</accession>
<protein>
    <submittedName>
        <fullName evidence="1">DNA-binding protein in cluster with Type I restriction-modification system</fullName>
    </submittedName>
</protein>
<feature type="non-terminal residue" evidence="1">
    <location>
        <position position="174"/>
    </location>
</feature>
<gene>
    <name evidence="1" type="ORF">MNBD_CHLOROFLEXI01-3181</name>
</gene>
<reference evidence="1" key="1">
    <citation type="submission" date="2018-06" db="EMBL/GenBank/DDBJ databases">
        <authorList>
            <person name="Zhirakovskaya E."/>
        </authorList>
    </citation>
    <scope>NUCLEOTIDE SEQUENCE</scope>
</reference>
<organism evidence="1">
    <name type="scientific">hydrothermal vent metagenome</name>
    <dbReference type="NCBI Taxonomy" id="652676"/>
    <lineage>
        <taxon>unclassified sequences</taxon>
        <taxon>metagenomes</taxon>
        <taxon>ecological metagenomes</taxon>
    </lineage>
</organism>
<dbReference type="EMBL" id="UOEU01000566">
    <property type="protein sequence ID" value="VAW35013.1"/>
    <property type="molecule type" value="Genomic_DNA"/>
</dbReference>